<keyword evidence="6" id="KW-0539">Nucleus</keyword>
<dbReference type="GO" id="GO:0005634">
    <property type="term" value="C:nucleus"/>
    <property type="evidence" value="ECO:0007669"/>
    <property type="project" value="UniProtKB-SubCell"/>
</dbReference>
<dbReference type="SUPFAM" id="SSF57959">
    <property type="entry name" value="Leucine zipper domain"/>
    <property type="match status" value="1"/>
</dbReference>
<dbReference type="EMBL" id="GBGD01001681">
    <property type="protein sequence ID" value="JAC87208.1"/>
    <property type="molecule type" value="mRNA"/>
</dbReference>
<comment type="subcellular location">
    <subcellularLocation>
        <location evidence="1">Nucleus</location>
    </subcellularLocation>
</comment>
<evidence type="ECO:0000256" key="6">
    <source>
        <dbReference type="ARBA" id="ARBA00023242"/>
    </source>
</evidence>
<dbReference type="PROSITE" id="PS00036">
    <property type="entry name" value="BZIP_BASIC"/>
    <property type="match status" value="1"/>
</dbReference>
<dbReference type="GO" id="GO:0001228">
    <property type="term" value="F:DNA-binding transcription activator activity, RNA polymerase II-specific"/>
    <property type="evidence" value="ECO:0007669"/>
    <property type="project" value="TreeGrafter"/>
</dbReference>
<name>A0A069DSY7_9HEMI</name>
<feature type="compositionally biased region" description="Low complexity" evidence="7">
    <location>
        <begin position="254"/>
        <end position="287"/>
    </location>
</feature>
<comment type="similarity">
    <text evidence="2">Belongs to the bZIP family.</text>
</comment>
<dbReference type="AlphaFoldDB" id="A0A069DSY7"/>
<dbReference type="Gene3D" id="1.20.5.170">
    <property type="match status" value="1"/>
</dbReference>
<evidence type="ECO:0000313" key="9">
    <source>
        <dbReference type="EMBL" id="JAC87208.1"/>
    </source>
</evidence>
<dbReference type="PROSITE" id="PS50217">
    <property type="entry name" value="BZIP"/>
    <property type="match status" value="1"/>
</dbReference>
<evidence type="ECO:0000256" key="4">
    <source>
        <dbReference type="ARBA" id="ARBA00023125"/>
    </source>
</evidence>
<sequence length="404" mass="44780">MESSQVVCSSPPFCKLEPESPPSWDAVDFTESNFGEYWPDDWEDEKESVDIKSFSHSDDLLLDLDLLMKEEPFTWIDERNDGLYTSPFDWAPSDIKVFNNSVSSISPPITFDQKPSFIGVTTSAVTTATTTSAPPVIENVAVTIRSAPIGGKIFHNNNHHLQNLDTVTNNTSPTSIVAATAAATPDLLREFEDVLISTTTGSLTPPESPRDQSTSLITLLQEIEPCTSSSNEIDAIVATQAENMVPQDSDHPQLELQQHHQQPLQSPSSPDPWSSPSMGSSSSCSDSGYDDPDWSPSSPTNQSTTELSSSNNATSTNSLTSTRRKRSAATTTEERKLRKKEQNKNAATRYRQKKKQEIEVIIGEERELLEKHDRLKADVTEITREIRYLKSLLRDLYKAKGLIS</sequence>
<feature type="compositionally biased region" description="Low complexity" evidence="7">
    <location>
        <begin position="303"/>
        <end position="321"/>
    </location>
</feature>
<dbReference type="SMART" id="SM00338">
    <property type="entry name" value="BRLZ"/>
    <property type="match status" value="1"/>
</dbReference>
<dbReference type="InterPro" id="IPR046347">
    <property type="entry name" value="bZIP_sf"/>
</dbReference>
<keyword evidence="4" id="KW-0238">DNA-binding</keyword>
<keyword evidence="3" id="KW-0805">Transcription regulation</keyword>
<evidence type="ECO:0000256" key="3">
    <source>
        <dbReference type="ARBA" id="ARBA00023015"/>
    </source>
</evidence>
<organism evidence="9">
    <name type="scientific">Panstrongylus megistus</name>
    <dbReference type="NCBI Taxonomy" id="65343"/>
    <lineage>
        <taxon>Eukaryota</taxon>
        <taxon>Metazoa</taxon>
        <taxon>Ecdysozoa</taxon>
        <taxon>Arthropoda</taxon>
        <taxon>Hexapoda</taxon>
        <taxon>Insecta</taxon>
        <taxon>Pterygota</taxon>
        <taxon>Neoptera</taxon>
        <taxon>Paraneoptera</taxon>
        <taxon>Hemiptera</taxon>
        <taxon>Heteroptera</taxon>
        <taxon>Panheteroptera</taxon>
        <taxon>Cimicomorpha</taxon>
        <taxon>Reduviidae</taxon>
        <taxon>Triatominae</taxon>
        <taxon>Panstrongylus</taxon>
    </lineage>
</organism>
<feature type="domain" description="BZIP" evidence="8">
    <location>
        <begin position="333"/>
        <end position="396"/>
    </location>
</feature>
<keyword evidence="5" id="KW-0804">Transcription</keyword>
<feature type="region of interest" description="Disordered" evidence="7">
    <location>
        <begin position="247"/>
        <end position="350"/>
    </location>
</feature>
<protein>
    <submittedName>
        <fullName evidence="9">Putative activating transcription factor 4</fullName>
    </submittedName>
</protein>
<evidence type="ECO:0000256" key="5">
    <source>
        <dbReference type="ARBA" id="ARBA00023163"/>
    </source>
</evidence>
<evidence type="ECO:0000256" key="7">
    <source>
        <dbReference type="SAM" id="MobiDB-lite"/>
    </source>
</evidence>
<dbReference type="GO" id="GO:0000977">
    <property type="term" value="F:RNA polymerase II transcription regulatory region sequence-specific DNA binding"/>
    <property type="evidence" value="ECO:0007669"/>
    <property type="project" value="TreeGrafter"/>
</dbReference>
<evidence type="ECO:0000256" key="2">
    <source>
        <dbReference type="ARBA" id="ARBA00007163"/>
    </source>
</evidence>
<dbReference type="InterPro" id="IPR004827">
    <property type="entry name" value="bZIP"/>
</dbReference>
<dbReference type="CDD" id="cd14692">
    <property type="entry name" value="bZIP_ATF4"/>
    <property type="match status" value="1"/>
</dbReference>
<accession>A0A069DSY7</accession>
<dbReference type="PANTHER" id="PTHR13044:SF14">
    <property type="entry name" value="CRYPTOCEPHAL, ISOFORM A"/>
    <property type="match status" value="1"/>
</dbReference>
<dbReference type="PANTHER" id="PTHR13044">
    <property type="entry name" value="ACTIVATING TRANSCRIPTION FACTOR ATF 4/5"/>
    <property type="match status" value="1"/>
</dbReference>
<proteinExistence type="evidence at transcript level"/>
<feature type="compositionally biased region" description="Basic and acidic residues" evidence="7">
    <location>
        <begin position="332"/>
        <end position="343"/>
    </location>
</feature>
<evidence type="ECO:0000259" key="8">
    <source>
        <dbReference type="PROSITE" id="PS50217"/>
    </source>
</evidence>
<reference evidence="9" key="1">
    <citation type="journal article" date="2015" name="J. Med. Entomol.">
        <title>A Deep Insight Into the Sialotranscriptome of the Chagas Disease Vector, Panstrongylus megistus (Hemiptera: Heteroptera).</title>
        <authorList>
            <person name="Ribeiro J.M."/>
            <person name="Schwarz A."/>
            <person name="Francischetti I.M."/>
        </authorList>
    </citation>
    <scope>NUCLEOTIDE SEQUENCE</scope>
    <source>
        <tissue evidence="9">Salivary glands</tissue>
    </source>
</reference>
<evidence type="ECO:0000256" key="1">
    <source>
        <dbReference type="ARBA" id="ARBA00004123"/>
    </source>
</evidence>